<proteinExistence type="predicted"/>
<dbReference type="SUPFAM" id="SSF69255">
    <property type="entry name" value="gp5 N-terminal domain-like"/>
    <property type="match status" value="1"/>
</dbReference>
<accession>A0A1Y6CVT1</accession>
<dbReference type="EMBL" id="FXAM01000001">
    <property type="protein sequence ID" value="SMF94447.1"/>
    <property type="molecule type" value="Genomic_DNA"/>
</dbReference>
<evidence type="ECO:0000313" key="2">
    <source>
        <dbReference type="EMBL" id="SMF94447.1"/>
    </source>
</evidence>
<dbReference type="OrthoDB" id="5812814at2"/>
<organism evidence="2 3">
    <name type="scientific">Methylomagnum ishizawai</name>
    <dbReference type="NCBI Taxonomy" id="1760988"/>
    <lineage>
        <taxon>Bacteria</taxon>
        <taxon>Pseudomonadati</taxon>
        <taxon>Pseudomonadota</taxon>
        <taxon>Gammaproteobacteria</taxon>
        <taxon>Methylococcales</taxon>
        <taxon>Methylococcaceae</taxon>
        <taxon>Methylomagnum</taxon>
    </lineage>
</organism>
<keyword evidence="3" id="KW-1185">Reference proteome</keyword>
<dbReference type="AlphaFoldDB" id="A0A1Y6CVT1"/>
<evidence type="ECO:0000313" key="3">
    <source>
        <dbReference type="Proteomes" id="UP000192923"/>
    </source>
</evidence>
<reference evidence="2 3" key="1">
    <citation type="submission" date="2016-12" db="EMBL/GenBank/DDBJ databases">
        <authorList>
            <person name="Song W.-J."/>
            <person name="Kurnit D.M."/>
        </authorList>
    </citation>
    <scope>NUCLEOTIDE SEQUENCE [LARGE SCALE GENOMIC DNA]</scope>
    <source>
        <strain evidence="2 3">175</strain>
    </source>
</reference>
<protein>
    <recommendedName>
        <fullName evidence="4">Gp5/Type VI secretion system Vgr protein OB-fold domain-containing protein</fullName>
    </recommendedName>
</protein>
<dbReference type="RefSeq" id="WP_125468863.1">
    <property type="nucleotide sequence ID" value="NZ_FXAM01000001.1"/>
</dbReference>
<feature type="compositionally biased region" description="Basic and acidic residues" evidence="1">
    <location>
        <begin position="124"/>
        <end position="151"/>
    </location>
</feature>
<evidence type="ECO:0008006" key="4">
    <source>
        <dbReference type="Google" id="ProtNLM"/>
    </source>
</evidence>
<evidence type="ECO:0000256" key="1">
    <source>
        <dbReference type="SAM" id="MobiDB-lite"/>
    </source>
</evidence>
<feature type="region of interest" description="Disordered" evidence="1">
    <location>
        <begin position="121"/>
        <end position="151"/>
    </location>
</feature>
<gene>
    <name evidence="2" type="ORF">SAMN02949497_1762</name>
</gene>
<dbReference type="STRING" id="1760988.SAMN02949497_1762"/>
<name>A0A1Y6CVT1_9GAMM</name>
<sequence>MDDAIRRMVERQFPELSGGLHLPKHAEVVGIREGSASGDIADPYRPRLAVDLQVLDAHGNPDTAIPILRDVPVPIPTGGHERGQFALPEPGTKVEMGFAYGSPDKPMIRAILADGLGLPDLEPGEQRRQHSAESFDRIDAQGNHERRTNGRITDHSVERVIEALEVLEQFTQASRAVDADELHEVGGLYRLRAMGALQALSGGRLDLGAVGDANLSSKGAAKIRAPAVWVGSESENLLELVSLLMGAVKQLCTILAAHTHPSTGPCDQGGDIAGVGGDVDGYKGRVDGIKA</sequence>
<dbReference type="Proteomes" id="UP000192923">
    <property type="component" value="Unassembled WGS sequence"/>
</dbReference>